<feature type="transmembrane region" description="Helical" evidence="1">
    <location>
        <begin position="20"/>
        <end position="37"/>
    </location>
</feature>
<accession>A0A2H1VI61</accession>
<sequence>MAISLITLYDRNPKARIGGILHFDSPICTLITSLIYAERKRNETFRLVSALEQANHSAERGFVSISLNVKQTRTKATEYDSAAQLVIDKGAWINKCGRAITLKFLTPKKPATHL</sequence>
<name>A0A2H1VI61_SPOFR</name>
<reference evidence="2" key="1">
    <citation type="submission" date="2016-07" db="EMBL/GenBank/DDBJ databases">
        <authorList>
            <person name="Bretaudeau A."/>
        </authorList>
    </citation>
    <scope>NUCLEOTIDE SEQUENCE</scope>
    <source>
        <strain evidence="2">Rice</strain>
        <tissue evidence="2">Whole body</tissue>
    </source>
</reference>
<organism evidence="2">
    <name type="scientific">Spodoptera frugiperda</name>
    <name type="common">Fall armyworm</name>
    <dbReference type="NCBI Taxonomy" id="7108"/>
    <lineage>
        <taxon>Eukaryota</taxon>
        <taxon>Metazoa</taxon>
        <taxon>Ecdysozoa</taxon>
        <taxon>Arthropoda</taxon>
        <taxon>Hexapoda</taxon>
        <taxon>Insecta</taxon>
        <taxon>Pterygota</taxon>
        <taxon>Neoptera</taxon>
        <taxon>Endopterygota</taxon>
        <taxon>Lepidoptera</taxon>
        <taxon>Glossata</taxon>
        <taxon>Ditrysia</taxon>
        <taxon>Noctuoidea</taxon>
        <taxon>Noctuidae</taxon>
        <taxon>Amphipyrinae</taxon>
        <taxon>Spodoptera</taxon>
    </lineage>
</organism>
<evidence type="ECO:0000256" key="1">
    <source>
        <dbReference type="SAM" id="Phobius"/>
    </source>
</evidence>
<evidence type="ECO:0000313" key="2">
    <source>
        <dbReference type="EMBL" id="SOQ40513.1"/>
    </source>
</evidence>
<dbReference type="AlphaFoldDB" id="A0A2H1VI61"/>
<keyword evidence="1" id="KW-1133">Transmembrane helix</keyword>
<dbReference type="EMBL" id="ODYU01002686">
    <property type="protein sequence ID" value="SOQ40513.1"/>
    <property type="molecule type" value="Genomic_DNA"/>
</dbReference>
<keyword evidence="1" id="KW-0472">Membrane</keyword>
<gene>
    <name evidence="2" type="ORF">SFRICE_008390</name>
</gene>
<keyword evidence="1" id="KW-0812">Transmembrane</keyword>
<protein>
    <submittedName>
        <fullName evidence="2">SFRICE_008390</fullName>
    </submittedName>
</protein>
<proteinExistence type="predicted"/>